<dbReference type="GO" id="GO:0005829">
    <property type="term" value="C:cytosol"/>
    <property type="evidence" value="ECO:0007669"/>
    <property type="project" value="TreeGrafter"/>
</dbReference>
<sequence length="273" mass="30709">MKILILGGHGMAGHVLVDHLMERNHHVKYTLRKPVGDGIGLDVTDLDKVKELVLSERPQVLINAVGILNENAEKNIHEAIVVNSLLPHVLAETLDIYGGKLIHISTDCVFSGERGSYTENDEKDGTNAYSKTKSLGEVVSAPHLTVRTSIIGPELKQNGIGLLHWFTKQEGEIKGYENVFWNGVTTLELAKAIDQMIAEDVSGLYQLCAKEKISKYHLLLLFKEIFGKKNVNIVGVKEPVHDRTLIHTRKDYYYPVKSYREMLQELSDWMNKP</sequence>
<keyword evidence="2" id="KW-0560">Oxidoreductase</keyword>
<dbReference type="Pfam" id="PF04321">
    <property type="entry name" value="RmlD_sub_bind"/>
    <property type="match status" value="1"/>
</dbReference>
<protein>
    <recommendedName>
        <fullName evidence="2">dTDP-4-dehydrorhamnose reductase</fullName>
        <ecNumber evidence="2">1.1.1.133</ecNumber>
    </recommendedName>
</protein>
<reference evidence="4 5" key="1">
    <citation type="submission" date="2016-09" db="EMBL/GenBank/DDBJ databases">
        <title>Bacillus aquimaris SAMM genome sequence reveals colonization and biosurfactant production capacities.</title>
        <authorList>
            <person name="Waghmode S.R."/>
            <person name="Suryavanshi M.V."/>
        </authorList>
    </citation>
    <scope>NUCLEOTIDE SEQUENCE [LARGE SCALE GENOMIC DNA]</scope>
    <source>
        <strain evidence="4 5">SAMM</strain>
    </source>
</reference>
<comment type="function">
    <text evidence="2">Catalyzes the reduction of dTDP-6-deoxy-L-lyxo-4-hexulose to yield dTDP-L-rhamnose.</text>
</comment>
<dbReference type="UniPathway" id="UPA00124"/>
<feature type="domain" description="RmlD-like substrate binding" evidence="3">
    <location>
        <begin position="1"/>
        <end position="219"/>
    </location>
</feature>
<dbReference type="RefSeq" id="WP_071617800.1">
    <property type="nucleotide sequence ID" value="NZ_MINN01000074.1"/>
</dbReference>
<dbReference type="InterPro" id="IPR029903">
    <property type="entry name" value="RmlD-like-bd"/>
</dbReference>
<dbReference type="PANTHER" id="PTHR10491:SF4">
    <property type="entry name" value="METHIONINE ADENOSYLTRANSFERASE 2 SUBUNIT BETA"/>
    <property type="match status" value="1"/>
</dbReference>
<dbReference type="Proteomes" id="UP000182062">
    <property type="component" value="Unassembled WGS sequence"/>
</dbReference>
<keyword evidence="5" id="KW-1185">Reference proteome</keyword>
<dbReference type="EC" id="1.1.1.133" evidence="2"/>
<gene>
    <name evidence="4" type="ORF">BHE18_05740</name>
</gene>
<accession>A0A1J6W1X5</accession>
<proteinExistence type="inferred from homology"/>
<comment type="similarity">
    <text evidence="1 2">Belongs to the dTDP-4-dehydrorhamnose reductase family.</text>
</comment>
<dbReference type="PANTHER" id="PTHR10491">
    <property type="entry name" value="DTDP-4-DEHYDRORHAMNOSE REDUCTASE"/>
    <property type="match status" value="1"/>
</dbReference>
<dbReference type="InterPro" id="IPR005913">
    <property type="entry name" value="dTDP_dehydrorham_reduct"/>
</dbReference>
<comment type="pathway">
    <text evidence="2">Carbohydrate biosynthesis; dTDP-L-rhamnose biosynthesis.</text>
</comment>
<dbReference type="GO" id="GO:0019305">
    <property type="term" value="P:dTDP-rhamnose biosynthetic process"/>
    <property type="evidence" value="ECO:0007669"/>
    <property type="project" value="UniProtKB-UniPathway"/>
</dbReference>
<dbReference type="InterPro" id="IPR036291">
    <property type="entry name" value="NAD(P)-bd_dom_sf"/>
</dbReference>
<evidence type="ECO:0000256" key="1">
    <source>
        <dbReference type="ARBA" id="ARBA00010944"/>
    </source>
</evidence>
<dbReference type="OrthoDB" id="9803892at2"/>
<dbReference type="GO" id="GO:0008831">
    <property type="term" value="F:dTDP-4-dehydrorhamnose reductase activity"/>
    <property type="evidence" value="ECO:0007669"/>
    <property type="project" value="UniProtKB-EC"/>
</dbReference>
<evidence type="ECO:0000313" key="4">
    <source>
        <dbReference type="EMBL" id="OIU72134.1"/>
    </source>
</evidence>
<evidence type="ECO:0000259" key="3">
    <source>
        <dbReference type="Pfam" id="PF04321"/>
    </source>
</evidence>
<keyword evidence="2" id="KW-0521">NADP</keyword>
<name>A0A1J6W1X5_9BACI</name>
<comment type="caution">
    <text evidence="4">The sequence shown here is derived from an EMBL/GenBank/DDBJ whole genome shotgun (WGS) entry which is preliminary data.</text>
</comment>
<dbReference type="Gene3D" id="3.40.50.720">
    <property type="entry name" value="NAD(P)-binding Rossmann-like Domain"/>
    <property type="match status" value="1"/>
</dbReference>
<evidence type="ECO:0000256" key="2">
    <source>
        <dbReference type="RuleBase" id="RU364082"/>
    </source>
</evidence>
<dbReference type="EMBL" id="MINN01000074">
    <property type="protein sequence ID" value="OIU72134.1"/>
    <property type="molecule type" value="Genomic_DNA"/>
</dbReference>
<dbReference type="SUPFAM" id="SSF51735">
    <property type="entry name" value="NAD(P)-binding Rossmann-fold domains"/>
    <property type="match status" value="1"/>
</dbReference>
<evidence type="ECO:0000313" key="5">
    <source>
        <dbReference type="Proteomes" id="UP000182062"/>
    </source>
</evidence>
<dbReference type="CDD" id="cd05254">
    <property type="entry name" value="dTDP_HR_like_SDR_e"/>
    <property type="match status" value="1"/>
</dbReference>
<dbReference type="AlphaFoldDB" id="A0A1J6W1X5"/>
<organism evidence="4 5">
    <name type="scientific">Rossellomorea aquimaris</name>
    <dbReference type="NCBI Taxonomy" id="189382"/>
    <lineage>
        <taxon>Bacteria</taxon>
        <taxon>Bacillati</taxon>
        <taxon>Bacillota</taxon>
        <taxon>Bacilli</taxon>
        <taxon>Bacillales</taxon>
        <taxon>Bacillaceae</taxon>
        <taxon>Rossellomorea</taxon>
    </lineage>
</organism>